<feature type="domain" description="RING-type" evidence="4">
    <location>
        <begin position="7"/>
        <end position="47"/>
    </location>
</feature>
<protein>
    <recommendedName>
        <fullName evidence="4">RING-type domain-containing protein</fullName>
    </recommendedName>
</protein>
<proteinExistence type="predicted"/>
<dbReference type="PROSITE" id="PS50089">
    <property type="entry name" value="ZF_RING_2"/>
    <property type="match status" value="1"/>
</dbReference>
<evidence type="ECO:0000259" key="4">
    <source>
        <dbReference type="PROSITE" id="PS50089"/>
    </source>
</evidence>
<feature type="coiled-coil region" evidence="2">
    <location>
        <begin position="79"/>
        <end position="113"/>
    </location>
</feature>
<dbReference type="GO" id="GO:0008270">
    <property type="term" value="F:zinc ion binding"/>
    <property type="evidence" value="ECO:0007669"/>
    <property type="project" value="UniProtKB-KW"/>
</dbReference>
<dbReference type="SMART" id="SM00184">
    <property type="entry name" value="RING"/>
    <property type="match status" value="1"/>
</dbReference>
<dbReference type="Proteomes" id="UP000507536">
    <property type="component" value="Chromosome 13"/>
</dbReference>
<dbReference type="EMBL" id="LT608193">
    <property type="protein sequence ID" value="SCM10915.1"/>
    <property type="molecule type" value="Genomic_DNA"/>
</dbReference>
<evidence type="ECO:0000256" key="2">
    <source>
        <dbReference type="SAM" id="Coils"/>
    </source>
</evidence>
<keyword evidence="1" id="KW-0863">Zinc-finger</keyword>
<keyword evidence="1" id="KW-0862">Zinc</keyword>
<dbReference type="InterPro" id="IPR001841">
    <property type="entry name" value="Znf_RING"/>
</dbReference>
<name>A0A1C6XXF6_PLACE</name>
<sequence>MHIFPECCICRLSLKNNLCVEKNCGNVFHYSCVKKWISVQKTCPLCKCACYKKNLLYIHYEINEDNKLKVDDSTINKSKDELYEDLIKFETELIKEQNENEKYSLEILTLTNKNKILTDTISKNNIKIKEDEFEKLKLKELKDEYLKDKILLSTKVEEYDKELKKYKIIEKYLEKLNKEDLNKFNLLFGLNVLTLEEQQNVILNYIKNCLDIQKNNASLVKNLKKDINEKNNQIQTLKEKLYKYKLDGGITDSNDNQLSNDENDSKNKIIIKNKIIRRVKTLDSDNENNTPKKRYVFSSKPKILSNSIQNKNKDFINFIDKQINNSYSSEPLNTTPSTSKTQTIEMNLFKGKSVEKIFDSVPNKKDFSANNEKNTTVISSKINNWEGKKDIHEIYSIPTDSSHTSTPNNNNNNNNNTKTKTPISPALKRINIYKIKKNKNSKLLIKQSTKITDFFKKV</sequence>
<feature type="coiled-coil region" evidence="2">
    <location>
        <begin position="220"/>
        <end position="247"/>
    </location>
</feature>
<accession>A0A1C6XXF6</accession>
<reference evidence="5 6" key="1">
    <citation type="submission" date="2016-08" db="EMBL/GenBank/DDBJ databases">
        <authorList>
            <consortium name="Pathogen Informatics"/>
        </authorList>
    </citation>
    <scope>NUCLEOTIDE SEQUENCE [LARGE SCALE GENOMIC DNA]</scope>
    <source>
        <strain evidence="5 6">DS</strain>
    </source>
</reference>
<keyword evidence="1" id="KW-0479">Metal-binding</keyword>
<evidence type="ECO:0000313" key="6">
    <source>
        <dbReference type="Proteomes" id="UP000507536"/>
    </source>
</evidence>
<evidence type="ECO:0000256" key="3">
    <source>
        <dbReference type="SAM" id="MobiDB-lite"/>
    </source>
</evidence>
<dbReference type="InterPro" id="IPR013083">
    <property type="entry name" value="Znf_RING/FYVE/PHD"/>
</dbReference>
<dbReference type="Pfam" id="PF13639">
    <property type="entry name" value="zf-RING_2"/>
    <property type="match status" value="1"/>
</dbReference>
<gene>
    <name evidence="5" type="ORF">PCHDS_000403900</name>
</gene>
<keyword evidence="2" id="KW-0175">Coiled coil</keyword>
<dbReference type="AlphaFoldDB" id="A0A1C6XXF6"/>
<organism evidence="5 6">
    <name type="scientific">Plasmodium chabaudi adami</name>
    <dbReference type="NCBI Taxonomy" id="5826"/>
    <lineage>
        <taxon>Eukaryota</taxon>
        <taxon>Sar</taxon>
        <taxon>Alveolata</taxon>
        <taxon>Apicomplexa</taxon>
        <taxon>Aconoidasida</taxon>
        <taxon>Haemosporida</taxon>
        <taxon>Plasmodiidae</taxon>
        <taxon>Plasmodium</taxon>
        <taxon>Plasmodium (Vinckeia)</taxon>
    </lineage>
</organism>
<dbReference type="Gene3D" id="3.30.40.10">
    <property type="entry name" value="Zinc/RING finger domain, C3HC4 (zinc finger)"/>
    <property type="match status" value="1"/>
</dbReference>
<dbReference type="SUPFAM" id="SSF57850">
    <property type="entry name" value="RING/U-box"/>
    <property type="match status" value="1"/>
</dbReference>
<feature type="compositionally biased region" description="Polar residues" evidence="3">
    <location>
        <begin position="398"/>
        <end position="407"/>
    </location>
</feature>
<evidence type="ECO:0000256" key="1">
    <source>
        <dbReference type="PROSITE-ProRule" id="PRU00175"/>
    </source>
</evidence>
<evidence type="ECO:0000313" key="5">
    <source>
        <dbReference type="EMBL" id="SCM10915.1"/>
    </source>
</evidence>
<feature type="region of interest" description="Disordered" evidence="3">
    <location>
        <begin position="398"/>
        <end position="422"/>
    </location>
</feature>